<evidence type="ECO:0000313" key="8">
    <source>
        <dbReference type="Proteomes" id="UP000254919"/>
    </source>
</evidence>
<keyword evidence="4 6" id="KW-1133">Transmembrane helix</keyword>
<reference evidence="7 8" key="1">
    <citation type="submission" date="2018-06" db="EMBL/GenBank/DDBJ databases">
        <authorList>
            <consortium name="Pathogen Informatics"/>
            <person name="Doyle S."/>
        </authorList>
    </citation>
    <scope>NUCLEOTIDE SEQUENCE [LARGE SCALE GENOMIC DNA]</scope>
    <source>
        <strain evidence="7 8">NCTC13291</strain>
    </source>
</reference>
<feature type="transmembrane region" description="Helical" evidence="6">
    <location>
        <begin position="166"/>
        <end position="188"/>
    </location>
</feature>
<evidence type="ECO:0000256" key="1">
    <source>
        <dbReference type="ARBA" id="ARBA00004651"/>
    </source>
</evidence>
<dbReference type="PANTHER" id="PTHR30086:SF20">
    <property type="entry name" value="ARGININE EXPORTER PROTEIN ARGO-RELATED"/>
    <property type="match status" value="1"/>
</dbReference>
<dbReference type="PANTHER" id="PTHR30086">
    <property type="entry name" value="ARGININE EXPORTER PROTEIN ARGO"/>
    <property type="match status" value="1"/>
</dbReference>
<sequence>MSRGFFFAFAEREFRVEPSIPLALFLKAAGFGLAVAAPVGPMSLLCMRRCLGQGWQAGLATGAGIALGDACYALVAALGLSGLSGFLLAQEKPLHLAAGLFLLYLGLRSWCRRPAETAPGAVRARSWPALASAFLLTLTNPPTILMFAAIFTALAPRNGFDTATAVLTVLGVFAGSMLWWCGLVAALTRLHHLLTPRARLWIDRLAGLVLAGFGLATLRRGF</sequence>
<feature type="transmembrane region" description="Helical" evidence="6">
    <location>
        <begin position="94"/>
        <end position="111"/>
    </location>
</feature>
<organism evidence="7 8">
    <name type="scientific">Roseomonas mucosa</name>
    <dbReference type="NCBI Taxonomy" id="207340"/>
    <lineage>
        <taxon>Bacteria</taxon>
        <taxon>Pseudomonadati</taxon>
        <taxon>Pseudomonadota</taxon>
        <taxon>Alphaproteobacteria</taxon>
        <taxon>Acetobacterales</taxon>
        <taxon>Roseomonadaceae</taxon>
        <taxon>Roseomonas</taxon>
    </lineage>
</organism>
<dbReference type="EMBL" id="UGVN01000001">
    <property type="protein sequence ID" value="SUE38526.1"/>
    <property type="molecule type" value="Genomic_DNA"/>
</dbReference>
<dbReference type="AlphaFoldDB" id="A0A379MYI7"/>
<dbReference type="InterPro" id="IPR001123">
    <property type="entry name" value="LeuE-type"/>
</dbReference>
<dbReference type="GO" id="GO:0005886">
    <property type="term" value="C:plasma membrane"/>
    <property type="evidence" value="ECO:0007669"/>
    <property type="project" value="UniProtKB-SubCell"/>
</dbReference>
<gene>
    <name evidence="7" type="primary">rhtC</name>
    <name evidence="7" type="ORF">NCTC13291_00699</name>
</gene>
<feature type="transmembrane region" description="Helical" evidence="6">
    <location>
        <begin position="20"/>
        <end position="47"/>
    </location>
</feature>
<evidence type="ECO:0000313" key="7">
    <source>
        <dbReference type="EMBL" id="SUE38526.1"/>
    </source>
</evidence>
<dbReference type="OrthoDB" id="7874789at2"/>
<evidence type="ECO:0000256" key="5">
    <source>
        <dbReference type="ARBA" id="ARBA00023136"/>
    </source>
</evidence>
<dbReference type="Proteomes" id="UP000254919">
    <property type="component" value="Unassembled WGS sequence"/>
</dbReference>
<evidence type="ECO:0000256" key="3">
    <source>
        <dbReference type="ARBA" id="ARBA00022692"/>
    </source>
</evidence>
<comment type="subcellular location">
    <subcellularLocation>
        <location evidence="1">Cell membrane</location>
        <topology evidence="1">Multi-pass membrane protein</topology>
    </subcellularLocation>
</comment>
<feature type="transmembrane region" description="Helical" evidence="6">
    <location>
        <begin position="200"/>
        <end position="218"/>
    </location>
</feature>
<protein>
    <submittedName>
        <fullName evidence="7">Threonine efflux protein</fullName>
    </submittedName>
</protein>
<evidence type="ECO:0000256" key="6">
    <source>
        <dbReference type="SAM" id="Phobius"/>
    </source>
</evidence>
<dbReference type="Pfam" id="PF01810">
    <property type="entry name" value="LysE"/>
    <property type="match status" value="1"/>
</dbReference>
<name>A0A379MYI7_9PROT</name>
<accession>A0A379MYI7</accession>
<proteinExistence type="predicted"/>
<evidence type="ECO:0000256" key="4">
    <source>
        <dbReference type="ARBA" id="ARBA00022989"/>
    </source>
</evidence>
<evidence type="ECO:0000256" key="2">
    <source>
        <dbReference type="ARBA" id="ARBA00022475"/>
    </source>
</evidence>
<dbReference type="GO" id="GO:0015171">
    <property type="term" value="F:amino acid transmembrane transporter activity"/>
    <property type="evidence" value="ECO:0007669"/>
    <property type="project" value="TreeGrafter"/>
</dbReference>
<keyword evidence="2" id="KW-1003">Cell membrane</keyword>
<dbReference type="RefSeq" id="WP_019461104.1">
    <property type="nucleotide sequence ID" value="NZ_CP034902.1"/>
</dbReference>
<feature type="transmembrane region" description="Helical" evidence="6">
    <location>
        <begin position="132"/>
        <end position="154"/>
    </location>
</feature>
<feature type="transmembrane region" description="Helical" evidence="6">
    <location>
        <begin position="59"/>
        <end position="88"/>
    </location>
</feature>
<keyword evidence="3 6" id="KW-0812">Transmembrane</keyword>
<keyword evidence="5 6" id="KW-0472">Membrane</keyword>